<evidence type="ECO:0000313" key="2">
    <source>
        <dbReference type="Proteomes" id="UP000076761"/>
    </source>
</evidence>
<keyword evidence="2" id="KW-1185">Reference proteome</keyword>
<protein>
    <submittedName>
        <fullName evidence="1">Uncharacterized protein</fullName>
    </submittedName>
</protein>
<evidence type="ECO:0000313" key="1">
    <source>
        <dbReference type="EMBL" id="KZT29840.1"/>
    </source>
</evidence>
<accession>A0A165VLA2</accession>
<organism evidence="1 2">
    <name type="scientific">Neolentinus lepideus HHB14362 ss-1</name>
    <dbReference type="NCBI Taxonomy" id="1314782"/>
    <lineage>
        <taxon>Eukaryota</taxon>
        <taxon>Fungi</taxon>
        <taxon>Dikarya</taxon>
        <taxon>Basidiomycota</taxon>
        <taxon>Agaricomycotina</taxon>
        <taxon>Agaricomycetes</taxon>
        <taxon>Gloeophyllales</taxon>
        <taxon>Gloeophyllaceae</taxon>
        <taxon>Neolentinus</taxon>
    </lineage>
</organism>
<dbReference type="AlphaFoldDB" id="A0A165VLA2"/>
<name>A0A165VLA2_9AGAM</name>
<gene>
    <name evidence="1" type="ORF">NEOLEDRAFT_1144918</name>
</gene>
<proteinExistence type="predicted"/>
<sequence length="137" mass="16291">MYRVTRSIQCHGLIYGYMGCVLVLDPMQKSSHFDKYWTADEKEEAMKVIEAKFKARYTQLYEELSDDEDTSSSPVPVVESSEPWRKEFRCYLDCPEELRGHAIIQWWGYITRTFTPFGRPARLRPRLRLPVDRDNLF</sequence>
<dbReference type="InParanoid" id="A0A165VLA2"/>
<dbReference type="Proteomes" id="UP000076761">
    <property type="component" value="Unassembled WGS sequence"/>
</dbReference>
<dbReference type="EMBL" id="KV425553">
    <property type="protein sequence ID" value="KZT29840.1"/>
    <property type="molecule type" value="Genomic_DNA"/>
</dbReference>
<reference evidence="1 2" key="1">
    <citation type="journal article" date="2016" name="Mol. Biol. Evol.">
        <title>Comparative Genomics of Early-Diverging Mushroom-Forming Fungi Provides Insights into the Origins of Lignocellulose Decay Capabilities.</title>
        <authorList>
            <person name="Nagy L.G."/>
            <person name="Riley R."/>
            <person name="Tritt A."/>
            <person name="Adam C."/>
            <person name="Daum C."/>
            <person name="Floudas D."/>
            <person name="Sun H."/>
            <person name="Yadav J.S."/>
            <person name="Pangilinan J."/>
            <person name="Larsson K.H."/>
            <person name="Matsuura K."/>
            <person name="Barry K."/>
            <person name="Labutti K."/>
            <person name="Kuo R."/>
            <person name="Ohm R.A."/>
            <person name="Bhattacharya S.S."/>
            <person name="Shirouzu T."/>
            <person name="Yoshinaga Y."/>
            <person name="Martin F.M."/>
            <person name="Grigoriev I.V."/>
            <person name="Hibbett D.S."/>
        </authorList>
    </citation>
    <scope>NUCLEOTIDE SEQUENCE [LARGE SCALE GENOMIC DNA]</scope>
    <source>
        <strain evidence="1 2">HHB14362 ss-1</strain>
    </source>
</reference>